<keyword evidence="4" id="KW-0347">Helicase</keyword>
<dbReference type="InterPro" id="IPR021202">
    <property type="entry name" value="Rv3654c-like"/>
</dbReference>
<evidence type="ECO:0000256" key="2">
    <source>
        <dbReference type="SAM" id="Phobius"/>
    </source>
</evidence>
<evidence type="ECO:0000256" key="1">
    <source>
        <dbReference type="SAM" id="MobiDB-lite"/>
    </source>
</evidence>
<gene>
    <name evidence="4" type="ORF">GA0070606_2800</name>
</gene>
<dbReference type="EMBL" id="FMHZ01000002">
    <property type="protein sequence ID" value="SCL57612.1"/>
    <property type="molecule type" value="Genomic_DNA"/>
</dbReference>
<accession>A0A1C6UU84</accession>
<dbReference type="AlphaFoldDB" id="A0A1C6UU84"/>
<dbReference type="RefSeq" id="WP_091099119.1">
    <property type="nucleotide sequence ID" value="NZ_FMHZ01000002.1"/>
</dbReference>
<protein>
    <submittedName>
        <fullName evidence="4">Helicase/secretion neighborhood TadE-like protein</fullName>
    </submittedName>
</protein>
<dbReference type="GO" id="GO:0004386">
    <property type="term" value="F:helicase activity"/>
    <property type="evidence" value="ECO:0007669"/>
    <property type="project" value="UniProtKB-KW"/>
</dbReference>
<dbReference type="Pfam" id="PF13400">
    <property type="entry name" value="Tad"/>
    <property type="match status" value="1"/>
</dbReference>
<evidence type="ECO:0000313" key="4">
    <source>
        <dbReference type="EMBL" id="SCL57612.1"/>
    </source>
</evidence>
<feature type="transmembrane region" description="Helical" evidence="2">
    <location>
        <begin position="26"/>
        <end position="49"/>
    </location>
</feature>
<evidence type="ECO:0000259" key="3">
    <source>
        <dbReference type="Pfam" id="PF13400"/>
    </source>
</evidence>
<keyword evidence="2" id="KW-1133">Transmembrane helix</keyword>
<sequence length="134" mass="12998">MTSPASADQPRNPATSRGATAGERGGATICLLAVGLVFVLVGLFGAAVGAAQTARQQARVVADLGALAGAGQALQGEPTACRRAAEIAAANGGSLLACRLDGLDVLVTAEVAVTPLPGLARVATATARAGPVRG</sequence>
<organism evidence="4 5">
    <name type="scientific">Micromonospora citrea</name>
    <dbReference type="NCBI Taxonomy" id="47855"/>
    <lineage>
        <taxon>Bacteria</taxon>
        <taxon>Bacillati</taxon>
        <taxon>Actinomycetota</taxon>
        <taxon>Actinomycetes</taxon>
        <taxon>Micromonosporales</taxon>
        <taxon>Micromonosporaceae</taxon>
        <taxon>Micromonospora</taxon>
    </lineage>
</organism>
<dbReference type="NCBIfam" id="TIGR03816">
    <property type="entry name" value="tadE_like_DECH"/>
    <property type="match status" value="1"/>
</dbReference>
<evidence type="ECO:0000313" key="5">
    <source>
        <dbReference type="Proteomes" id="UP000199001"/>
    </source>
</evidence>
<dbReference type="STRING" id="47855.GA0070606_2800"/>
<keyword evidence="2" id="KW-0472">Membrane</keyword>
<name>A0A1C6UU84_9ACTN</name>
<keyword evidence="5" id="KW-1185">Reference proteome</keyword>
<dbReference type="InterPro" id="IPR028087">
    <property type="entry name" value="Tad_N"/>
</dbReference>
<reference evidence="5" key="1">
    <citation type="submission" date="2016-06" db="EMBL/GenBank/DDBJ databases">
        <authorList>
            <person name="Varghese N."/>
            <person name="Submissions Spin"/>
        </authorList>
    </citation>
    <scope>NUCLEOTIDE SEQUENCE [LARGE SCALE GENOMIC DNA]</scope>
    <source>
        <strain evidence="5">DSM 43903</strain>
    </source>
</reference>
<keyword evidence="4" id="KW-0547">Nucleotide-binding</keyword>
<dbReference type="Proteomes" id="UP000199001">
    <property type="component" value="Unassembled WGS sequence"/>
</dbReference>
<dbReference type="OrthoDB" id="3405925at2"/>
<keyword evidence="4" id="KW-0378">Hydrolase</keyword>
<keyword evidence="4" id="KW-0067">ATP-binding</keyword>
<keyword evidence="2" id="KW-0812">Transmembrane</keyword>
<feature type="region of interest" description="Disordered" evidence="1">
    <location>
        <begin position="1"/>
        <end position="21"/>
    </location>
</feature>
<proteinExistence type="predicted"/>
<feature type="domain" description="Putative Flp pilus-assembly TadG-like N-terminal" evidence="3">
    <location>
        <begin position="25"/>
        <end position="71"/>
    </location>
</feature>